<dbReference type="Pfam" id="PF04321">
    <property type="entry name" value="RmlD_sub_bind"/>
    <property type="match status" value="1"/>
</dbReference>
<reference evidence="4 5" key="1">
    <citation type="submission" date="2017-12" db="EMBL/GenBank/DDBJ databases">
        <title>Sequencing the genomes of 1000 Actinobacteria strains.</title>
        <authorList>
            <person name="Klenk H.-P."/>
        </authorList>
    </citation>
    <scope>NUCLEOTIDE SEQUENCE [LARGE SCALE GENOMIC DNA]</scope>
    <source>
        <strain evidence="4 5">DSM 12806</strain>
    </source>
</reference>
<proteinExistence type="inferred from homology"/>
<name>A0A2N3YGV4_9MICO</name>
<dbReference type="RefSeq" id="WP_101394697.1">
    <property type="nucleotide sequence ID" value="NZ_PJNE01000001.1"/>
</dbReference>
<evidence type="ECO:0000259" key="3">
    <source>
        <dbReference type="Pfam" id="PF04321"/>
    </source>
</evidence>
<dbReference type="OrthoDB" id="9803892at2"/>
<gene>
    <name evidence="4" type="ORF">ATL31_0873</name>
</gene>
<dbReference type="GO" id="GO:0008831">
    <property type="term" value="F:dTDP-4-dehydrorhamnose reductase activity"/>
    <property type="evidence" value="ECO:0007669"/>
    <property type="project" value="UniProtKB-EC"/>
</dbReference>
<keyword evidence="2" id="KW-0521">NADP</keyword>
<dbReference type="NCBIfam" id="TIGR01214">
    <property type="entry name" value="rmlD"/>
    <property type="match status" value="1"/>
</dbReference>
<comment type="pathway">
    <text evidence="2">Carbohydrate biosynthesis; dTDP-L-rhamnose biosynthesis.</text>
</comment>
<keyword evidence="2" id="KW-0560">Oxidoreductase</keyword>
<evidence type="ECO:0000313" key="5">
    <source>
        <dbReference type="Proteomes" id="UP000233781"/>
    </source>
</evidence>
<feature type="domain" description="RmlD-like substrate binding" evidence="3">
    <location>
        <begin position="4"/>
        <end position="276"/>
    </location>
</feature>
<dbReference type="Proteomes" id="UP000233781">
    <property type="component" value="Unassembled WGS sequence"/>
</dbReference>
<dbReference type="EMBL" id="PJNE01000001">
    <property type="protein sequence ID" value="PKW26068.1"/>
    <property type="molecule type" value="Genomic_DNA"/>
</dbReference>
<sequence>MARWLVAGAAGMLGTDLSTVLEEAGHAVTRADLPGLDILDPASCAAAVAGHDVVVNCAAYTAVDAAEADEAAAFAVNAVGAAHLARAVDAAGASLVHLSTDYVVAGGGTEPYPADAPVAPASAYGRTKAAGEWAVRAECPRTWVVRTAWLYGAHGRSIPATVARLAAERETFGFVADQVGQPTWTVDLAHGIRRIVEAGAPHGIWHATGGGQTSWYGLAQAVVEELGLDPARVRPLTTEDYPLPAPRPAYSVLAHDMWAEHGLEPLPHWRDALHRAAPALFPGAAG</sequence>
<dbReference type="PANTHER" id="PTHR10491:SF4">
    <property type="entry name" value="METHIONINE ADENOSYLTRANSFERASE 2 SUBUNIT BETA"/>
    <property type="match status" value="1"/>
</dbReference>
<comment type="function">
    <text evidence="2">Catalyzes the reduction of dTDP-6-deoxy-L-lyxo-4-hexulose to yield dTDP-L-rhamnose.</text>
</comment>
<dbReference type="SUPFAM" id="SSF51735">
    <property type="entry name" value="NAD(P)-binding Rossmann-fold domains"/>
    <property type="match status" value="1"/>
</dbReference>
<organism evidence="4 5">
    <name type="scientific">Phycicoccus duodecadis</name>
    <dbReference type="NCBI Taxonomy" id="173053"/>
    <lineage>
        <taxon>Bacteria</taxon>
        <taxon>Bacillati</taxon>
        <taxon>Actinomycetota</taxon>
        <taxon>Actinomycetes</taxon>
        <taxon>Micrococcales</taxon>
        <taxon>Intrasporangiaceae</taxon>
        <taxon>Phycicoccus</taxon>
    </lineage>
</organism>
<dbReference type="AlphaFoldDB" id="A0A2N3YGV4"/>
<dbReference type="EC" id="1.1.1.133" evidence="2"/>
<evidence type="ECO:0000313" key="4">
    <source>
        <dbReference type="EMBL" id="PKW26068.1"/>
    </source>
</evidence>
<dbReference type="GO" id="GO:0019305">
    <property type="term" value="P:dTDP-rhamnose biosynthetic process"/>
    <property type="evidence" value="ECO:0007669"/>
    <property type="project" value="UniProtKB-UniPathway"/>
</dbReference>
<dbReference type="Gene3D" id="3.40.50.720">
    <property type="entry name" value="NAD(P)-binding Rossmann-like Domain"/>
    <property type="match status" value="1"/>
</dbReference>
<dbReference type="InterPro" id="IPR029903">
    <property type="entry name" value="RmlD-like-bd"/>
</dbReference>
<dbReference type="PANTHER" id="PTHR10491">
    <property type="entry name" value="DTDP-4-DEHYDRORHAMNOSE REDUCTASE"/>
    <property type="match status" value="1"/>
</dbReference>
<keyword evidence="5" id="KW-1185">Reference proteome</keyword>
<dbReference type="CDD" id="cd05254">
    <property type="entry name" value="dTDP_HR_like_SDR_e"/>
    <property type="match status" value="1"/>
</dbReference>
<comment type="similarity">
    <text evidence="1 2">Belongs to the dTDP-4-dehydrorhamnose reductase family.</text>
</comment>
<dbReference type="GO" id="GO:0005829">
    <property type="term" value="C:cytosol"/>
    <property type="evidence" value="ECO:0007669"/>
    <property type="project" value="TreeGrafter"/>
</dbReference>
<dbReference type="InterPro" id="IPR005913">
    <property type="entry name" value="dTDP_dehydrorham_reduct"/>
</dbReference>
<dbReference type="Gene3D" id="3.90.25.10">
    <property type="entry name" value="UDP-galactose 4-epimerase, domain 1"/>
    <property type="match status" value="1"/>
</dbReference>
<evidence type="ECO:0000256" key="1">
    <source>
        <dbReference type="ARBA" id="ARBA00010944"/>
    </source>
</evidence>
<accession>A0A2N3YGV4</accession>
<comment type="caution">
    <text evidence="4">The sequence shown here is derived from an EMBL/GenBank/DDBJ whole genome shotgun (WGS) entry which is preliminary data.</text>
</comment>
<evidence type="ECO:0000256" key="2">
    <source>
        <dbReference type="RuleBase" id="RU364082"/>
    </source>
</evidence>
<protein>
    <recommendedName>
        <fullName evidence="2">dTDP-4-dehydrorhamnose reductase</fullName>
        <ecNumber evidence="2">1.1.1.133</ecNumber>
    </recommendedName>
</protein>
<dbReference type="InterPro" id="IPR036291">
    <property type="entry name" value="NAD(P)-bd_dom_sf"/>
</dbReference>
<dbReference type="UniPathway" id="UPA00124"/>